<keyword evidence="2" id="KW-1185">Reference proteome</keyword>
<gene>
    <name evidence="1" type="ORF">SEMRO_1034_G233860.1</name>
</gene>
<name>A0A9N8HMX1_9STRA</name>
<comment type="caution">
    <text evidence="1">The sequence shown here is derived from an EMBL/GenBank/DDBJ whole genome shotgun (WGS) entry which is preliminary data.</text>
</comment>
<sequence>MHDDDTFSGAAFAAAPSGARGSFGSPVVETRWLRPCQYTLGKLSSCGGSFVGWFVLVQSPTFVVSSSNPTGWICYGTSRSSVRSSSSIPSLSRSKLAISSADRCKPAPAWRWSFDLASFFNSF</sequence>
<accession>A0A9N8HMX1</accession>
<dbReference type="Proteomes" id="UP001153069">
    <property type="component" value="Unassembled WGS sequence"/>
</dbReference>
<protein>
    <submittedName>
        <fullName evidence="1">Uncharacterized protein</fullName>
    </submittedName>
</protein>
<organism evidence="1 2">
    <name type="scientific">Seminavis robusta</name>
    <dbReference type="NCBI Taxonomy" id="568900"/>
    <lineage>
        <taxon>Eukaryota</taxon>
        <taxon>Sar</taxon>
        <taxon>Stramenopiles</taxon>
        <taxon>Ochrophyta</taxon>
        <taxon>Bacillariophyta</taxon>
        <taxon>Bacillariophyceae</taxon>
        <taxon>Bacillariophycidae</taxon>
        <taxon>Naviculales</taxon>
        <taxon>Naviculaceae</taxon>
        <taxon>Seminavis</taxon>
    </lineage>
</organism>
<evidence type="ECO:0000313" key="2">
    <source>
        <dbReference type="Proteomes" id="UP001153069"/>
    </source>
</evidence>
<proteinExistence type="predicted"/>
<dbReference type="EMBL" id="CAICTM010001032">
    <property type="protein sequence ID" value="CAB9519656.1"/>
    <property type="molecule type" value="Genomic_DNA"/>
</dbReference>
<reference evidence="1" key="1">
    <citation type="submission" date="2020-06" db="EMBL/GenBank/DDBJ databases">
        <authorList>
            <consortium name="Plant Systems Biology data submission"/>
        </authorList>
    </citation>
    <scope>NUCLEOTIDE SEQUENCE</scope>
    <source>
        <strain evidence="1">D6</strain>
    </source>
</reference>
<dbReference type="AlphaFoldDB" id="A0A9N8HMX1"/>
<evidence type="ECO:0000313" key="1">
    <source>
        <dbReference type="EMBL" id="CAB9519656.1"/>
    </source>
</evidence>